<dbReference type="EMBL" id="NQYH01000005">
    <property type="protein sequence ID" value="RIY41054.1"/>
    <property type="molecule type" value="Genomic_DNA"/>
</dbReference>
<proteinExistence type="predicted"/>
<dbReference type="OrthoDB" id="69313at2"/>
<comment type="caution">
    <text evidence="2">The sequence shown here is derived from an EMBL/GenBank/DDBJ whole genome shotgun (WGS) entry which is preliminary data.</text>
</comment>
<evidence type="ECO:0000313" key="3">
    <source>
        <dbReference type="Proteomes" id="UP000266206"/>
    </source>
</evidence>
<dbReference type="Gene3D" id="3.40.50.300">
    <property type="entry name" value="P-loop containing nucleotide triphosphate hydrolases"/>
    <property type="match status" value="1"/>
</dbReference>
<accession>A0A3A1YX42</accession>
<sequence>MAKKRLFEQAKIITVFNQKGGCGKTMTTMQLGGLLAWRGYKTLIIDMDEQQTASTWFAMGEARGEPFPANVISVYGDSLLSSLSNMVDDYDFIFIDCPPAVESSIPWTALLASDLGLIPIIPTFDNIWASGKAFELGELAMQHSEKPLQLMYVLGNVRRGRLFEACEHKLSQEDKVKSGLVKKLGNGLSQRNAYQECQGYGTIIHGLKGKPQAAVAELDDLANKLLKVIKVKGA</sequence>
<reference evidence="2 3" key="1">
    <citation type="submission" date="2017-08" db="EMBL/GenBank/DDBJ databases">
        <title>Pusillimonas indicus sp. nov., a member of the family Alcaligenaceae isolated from surface seawater.</title>
        <authorList>
            <person name="Li J."/>
        </authorList>
    </citation>
    <scope>NUCLEOTIDE SEQUENCE [LARGE SCALE GENOMIC DNA]</scope>
    <source>
        <strain evidence="2 3">L52-1-41</strain>
    </source>
</reference>
<dbReference type="RefSeq" id="WP_119516055.1">
    <property type="nucleotide sequence ID" value="NZ_NQYH01000005.1"/>
</dbReference>
<dbReference type="SUPFAM" id="SSF52540">
    <property type="entry name" value="P-loop containing nucleoside triphosphate hydrolases"/>
    <property type="match status" value="1"/>
</dbReference>
<dbReference type="InterPro" id="IPR027417">
    <property type="entry name" value="P-loop_NTPase"/>
</dbReference>
<dbReference type="InterPro" id="IPR050678">
    <property type="entry name" value="DNA_Partitioning_ATPase"/>
</dbReference>
<dbReference type="Pfam" id="PF01656">
    <property type="entry name" value="CbiA"/>
    <property type="match status" value="1"/>
</dbReference>
<organism evidence="2 3">
    <name type="scientific">Neopusillimonas maritima</name>
    <dbReference type="NCBI Taxonomy" id="2026239"/>
    <lineage>
        <taxon>Bacteria</taxon>
        <taxon>Pseudomonadati</taxon>
        <taxon>Pseudomonadota</taxon>
        <taxon>Betaproteobacteria</taxon>
        <taxon>Burkholderiales</taxon>
        <taxon>Alcaligenaceae</taxon>
        <taxon>Neopusillimonas</taxon>
    </lineage>
</organism>
<dbReference type="AlphaFoldDB" id="A0A3A1YX42"/>
<dbReference type="Proteomes" id="UP000266206">
    <property type="component" value="Unassembled WGS sequence"/>
</dbReference>
<dbReference type="PANTHER" id="PTHR13696:SF99">
    <property type="entry name" value="COBYRINIC ACID AC-DIAMIDE SYNTHASE"/>
    <property type="match status" value="1"/>
</dbReference>
<evidence type="ECO:0000259" key="1">
    <source>
        <dbReference type="Pfam" id="PF01656"/>
    </source>
</evidence>
<protein>
    <recommendedName>
        <fullName evidence="1">CobQ/CobB/MinD/ParA nucleotide binding domain-containing protein</fullName>
    </recommendedName>
</protein>
<evidence type="ECO:0000313" key="2">
    <source>
        <dbReference type="EMBL" id="RIY41054.1"/>
    </source>
</evidence>
<dbReference type="PIRSF" id="PIRSF009320">
    <property type="entry name" value="Nuc_binding_HP_1000"/>
    <property type="match status" value="1"/>
</dbReference>
<gene>
    <name evidence="2" type="ORF">CJP73_07860</name>
</gene>
<dbReference type="CDD" id="cd02042">
    <property type="entry name" value="ParAB_family"/>
    <property type="match status" value="1"/>
</dbReference>
<feature type="domain" description="CobQ/CobB/MinD/ParA nucleotide binding" evidence="1">
    <location>
        <begin position="13"/>
        <end position="190"/>
    </location>
</feature>
<name>A0A3A1YX42_9BURK</name>
<dbReference type="PANTHER" id="PTHR13696">
    <property type="entry name" value="P-LOOP CONTAINING NUCLEOSIDE TRIPHOSPHATE HYDROLASE"/>
    <property type="match status" value="1"/>
</dbReference>
<dbReference type="InterPro" id="IPR002586">
    <property type="entry name" value="CobQ/CobB/MinD/ParA_Nub-bd_dom"/>
</dbReference>